<dbReference type="Pfam" id="PF13439">
    <property type="entry name" value="Glyco_transf_4"/>
    <property type="match status" value="1"/>
</dbReference>
<dbReference type="InterPro" id="IPR028098">
    <property type="entry name" value="Glyco_trans_4-like_N"/>
</dbReference>
<dbReference type="InterPro" id="IPR050194">
    <property type="entry name" value="Glycosyltransferase_grp1"/>
</dbReference>
<dbReference type="PANTHER" id="PTHR45947:SF3">
    <property type="entry name" value="SULFOQUINOVOSYL TRANSFERASE SQD2"/>
    <property type="match status" value="1"/>
</dbReference>
<evidence type="ECO:0000259" key="2">
    <source>
        <dbReference type="Pfam" id="PF13439"/>
    </source>
</evidence>
<evidence type="ECO:0000313" key="3">
    <source>
        <dbReference type="EMBL" id="ODV55291.1"/>
    </source>
</evidence>
<sequence>MTVKKILHIIPTTDFGGITTMIVDTWMNVNKSSYHFDFVSFNKGTYHDVLLQQGSKIFYETYITEQGPLSYMRNVYRIIKHYQYDAVHDHTGYRAVFTMLAARLAGVSCRVLHSHTNVAEEWNNKALLALLKRLSVGNATRLVACSQKAGEFCFDKRSYEVVANPIDMQKIEHLSPEEKKSLAEGLGIQDGDLIIGHIGRFAPVKNHPFLIELAATLKQEGIPFKLLLIGDGPLEQEIRLLVKQRKVESYVRFLGPRADIIKLLQLMDKFILPSHFEGFGIVLLEAQICGTPAIVSSTLPKEVDLNVGLLQYLDLHGEIDHWLRAILENNVKLDPQIIRKSLKNKGLDAEEIATRLCALYT</sequence>
<gene>
    <name evidence="3" type="ORF">BG258_04970</name>
</gene>
<evidence type="ECO:0000313" key="4">
    <source>
        <dbReference type="Proteomes" id="UP000094784"/>
    </source>
</evidence>
<dbReference type="Gene3D" id="3.40.50.2000">
    <property type="entry name" value="Glycogen Phosphorylase B"/>
    <property type="match status" value="2"/>
</dbReference>
<accession>A0A1E4R4D3</accession>
<dbReference type="Pfam" id="PF00534">
    <property type="entry name" value="Glycos_transf_1"/>
    <property type="match status" value="1"/>
</dbReference>
<dbReference type="InterPro" id="IPR001296">
    <property type="entry name" value="Glyco_trans_1"/>
</dbReference>
<dbReference type="RefSeq" id="WP_069480402.1">
    <property type="nucleotide sequence ID" value="NZ_JBGOGZ010000001.1"/>
</dbReference>
<proteinExistence type="predicted"/>
<comment type="caution">
    <text evidence="3">The sequence shown here is derived from an EMBL/GenBank/DDBJ whole genome shotgun (WGS) entry which is preliminary data.</text>
</comment>
<dbReference type="PANTHER" id="PTHR45947">
    <property type="entry name" value="SULFOQUINOVOSYL TRANSFERASE SQD2"/>
    <property type="match status" value="1"/>
</dbReference>
<dbReference type="Proteomes" id="UP000094784">
    <property type="component" value="Unassembled WGS sequence"/>
</dbReference>
<organism evidence="3 4">
    <name type="scientific">Lysinibacillus fusiformis</name>
    <dbReference type="NCBI Taxonomy" id="28031"/>
    <lineage>
        <taxon>Bacteria</taxon>
        <taxon>Bacillati</taxon>
        <taxon>Bacillota</taxon>
        <taxon>Bacilli</taxon>
        <taxon>Bacillales</taxon>
        <taxon>Bacillaceae</taxon>
        <taxon>Lysinibacillus</taxon>
    </lineage>
</organism>
<evidence type="ECO:0008006" key="5">
    <source>
        <dbReference type="Google" id="ProtNLM"/>
    </source>
</evidence>
<evidence type="ECO:0000259" key="1">
    <source>
        <dbReference type="Pfam" id="PF00534"/>
    </source>
</evidence>
<reference evidence="3 4" key="1">
    <citation type="submission" date="2016-09" db="EMBL/GenBank/DDBJ databases">
        <title>Draft genome sequence of the soil isolate, Lysinibacillus fusiformis M5, a potential hypoxanthine producer.</title>
        <authorList>
            <person name="Gallegos-Monterrosa R."/>
            <person name="Maroti G."/>
            <person name="Balint B."/>
            <person name="Kovacs A.T."/>
        </authorList>
    </citation>
    <scope>NUCLEOTIDE SEQUENCE [LARGE SCALE GENOMIC DNA]</scope>
    <source>
        <strain evidence="3 4">M5</strain>
    </source>
</reference>
<dbReference type="AlphaFoldDB" id="A0A1E4R4D3"/>
<dbReference type="OrthoDB" id="9797829at2"/>
<dbReference type="GO" id="GO:0016757">
    <property type="term" value="F:glycosyltransferase activity"/>
    <property type="evidence" value="ECO:0007669"/>
    <property type="project" value="InterPro"/>
</dbReference>
<name>A0A1E4R4D3_9BACI</name>
<feature type="domain" description="Glycosyltransferase subfamily 4-like N-terminal" evidence="2">
    <location>
        <begin position="34"/>
        <end position="169"/>
    </location>
</feature>
<dbReference type="EMBL" id="MECQ01000001">
    <property type="protein sequence ID" value="ODV55291.1"/>
    <property type="molecule type" value="Genomic_DNA"/>
</dbReference>
<protein>
    <recommendedName>
        <fullName evidence="5">Glycosyltransferase family 1 protein</fullName>
    </recommendedName>
</protein>
<feature type="domain" description="Glycosyl transferase family 1" evidence="1">
    <location>
        <begin position="183"/>
        <end position="297"/>
    </location>
</feature>
<dbReference type="SUPFAM" id="SSF53756">
    <property type="entry name" value="UDP-Glycosyltransferase/glycogen phosphorylase"/>
    <property type="match status" value="1"/>
</dbReference>